<evidence type="ECO:0008006" key="7">
    <source>
        <dbReference type="Google" id="ProtNLM"/>
    </source>
</evidence>
<evidence type="ECO:0000256" key="2">
    <source>
        <dbReference type="ARBA" id="ARBA00022723"/>
    </source>
</evidence>
<sequence>KTFHAPPFFVIHHANAWEDSNGDIHADFAVFSDPEILNDLKLDRLRGYPGKDTPRSTLQRMVLPLGTAPHTVDLPMPTPLICEPDGYGSYCDFPAVAPAV</sequence>
<protein>
    <recommendedName>
        <fullName evidence="7">Dioxygenase</fullName>
    </recommendedName>
</protein>
<dbReference type="AlphaFoldDB" id="A0A699YGB2"/>
<reference evidence="5 6" key="1">
    <citation type="submission" date="2020-02" db="EMBL/GenBank/DDBJ databases">
        <title>Draft genome sequence of Haematococcus lacustris strain NIES-144.</title>
        <authorList>
            <person name="Morimoto D."/>
            <person name="Nakagawa S."/>
            <person name="Yoshida T."/>
            <person name="Sawayama S."/>
        </authorList>
    </citation>
    <scope>NUCLEOTIDE SEQUENCE [LARGE SCALE GENOMIC DNA]</scope>
    <source>
        <strain evidence="5 6">NIES-144</strain>
    </source>
</reference>
<dbReference type="GO" id="GO:0016702">
    <property type="term" value="F:oxidoreductase activity, acting on single donors with incorporation of molecular oxygen, incorporation of two atoms of oxygen"/>
    <property type="evidence" value="ECO:0007669"/>
    <property type="project" value="InterPro"/>
</dbReference>
<keyword evidence="3 4" id="KW-0408">Iron</keyword>
<dbReference type="GO" id="GO:0046872">
    <property type="term" value="F:metal ion binding"/>
    <property type="evidence" value="ECO:0007669"/>
    <property type="project" value="UniProtKB-KW"/>
</dbReference>
<gene>
    <name evidence="5" type="ORF">HaLaN_01638</name>
</gene>
<feature type="binding site" evidence="4">
    <location>
        <position position="12"/>
    </location>
    <ligand>
        <name>Fe cation</name>
        <dbReference type="ChEBI" id="CHEBI:24875"/>
        <note>catalytic</note>
    </ligand>
</feature>
<feature type="non-terminal residue" evidence="5">
    <location>
        <position position="100"/>
    </location>
</feature>
<feature type="non-terminal residue" evidence="5">
    <location>
        <position position="1"/>
    </location>
</feature>
<evidence type="ECO:0000313" key="5">
    <source>
        <dbReference type="EMBL" id="GFH06918.1"/>
    </source>
</evidence>
<dbReference type="Proteomes" id="UP000485058">
    <property type="component" value="Unassembled WGS sequence"/>
</dbReference>
<evidence type="ECO:0000256" key="3">
    <source>
        <dbReference type="ARBA" id="ARBA00023004"/>
    </source>
</evidence>
<evidence type="ECO:0000256" key="4">
    <source>
        <dbReference type="PIRSR" id="PIRSR604294-1"/>
    </source>
</evidence>
<dbReference type="EMBL" id="BLLF01000063">
    <property type="protein sequence ID" value="GFH06918.1"/>
    <property type="molecule type" value="Genomic_DNA"/>
</dbReference>
<name>A0A699YGB2_HAELA</name>
<evidence type="ECO:0000313" key="6">
    <source>
        <dbReference type="Proteomes" id="UP000485058"/>
    </source>
</evidence>
<accession>A0A699YGB2</accession>
<evidence type="ECO:0000256" key="1">
    <source>
        <dbReference type="ARBA" id="ARBA00006787"/>
    </source>
</evidence>
<dbReference type="Pfam" id="PF03055">
    <property type="entry name" value="RPE65"/>
    <property type="match status" value="1"/>
</dbReference>
<keyword evidence="6" id="KW-1185">Reference proteome</keyword>
<keyword evidence="2 4" id="KW-0479">Metal-binding</keyword>
<comment type="caution">
    <text evidence="5">The sequence shown here is derived from an EMBL/GenBank/DDBJ whole genome shotgun (WGS) entry which is preliminary data.</text>
</comment>
<proteinExistence type="inferred from homology"/>
<dbReference type="InterPro" id="IPR004294">
    <property type="entry name" value="Carotenoid_Oase"/>
</dbReference>
<comment type="cofactor">
    <cofactor evidence="4">
        <name>Fe(2+)</name>
        <dbReference type="ChEBI" id="CHEBI:29033"/>
    </cofactor>
    <text evidence="4">Binds 1 Fe(2+) ion per subunit.</text>
</comment>
<comment type="similarity">
    <text evidence="1">Belongs to the carotenoid oxygenase family.</text>
</comment>
<organism evidence="5 6">
    <name type="scientific">Haematococcus lacustris</name>
    <name type="common">Green alga</name>
    <name type="synonym">Haematococcus pluvialis</name>
    <dbReference type="NCBI Taxonomy" id="44745"/>
    <lineage>
        <taxon>Eukaryota</taxon>
        <taxon>Viridiplantae</taxon>
        <taxon>Chlorophyta</taxon>
        <taxon>core chlorophytes</taxon>
        <taxon>Chlorophyceae</taxon>
        <taxon>CS clade</taxon>
        <taxon>Chlamydomonadales</taxon>
        <taxon>Haematococcaceae</taxon>
        <taxon>Haematococcus</taxon>
    </lineage>
</organism>